<sequence>MKKIVLITSILMCCIFAGTSWAVELSLFEKDYLRNNGKTDFYSDTFIAQEHEARLIIINGNENGDDRVSSASLFLNGQEIVSSRDFNQKVFQQEFTVDLLEENTISVELSSKPGSYLKIQIIQEIDAVAAAVIGSEGGVLKIEDSESPIYGARIEVPSAAVDHDIILTMNHAELTTDLPDGLNLASPVVDFGPSGTLFNESVLITIPYYDDDNDGYLDSLGLPEENVQALSYSDKWEYLETVSLDTLANKIIVKANHFTNFCVASNNRPPQASMTIDYTTYVLGNGEHIRYQVRGEDDCGLTEMRLEVFKLDNGVRAETIVQTVFPNVEGKKVAEFQGTYAVDGSYYVGRNFEPGVYDCLITVIDVLGEITKYHKQIAIGRDSVEKNGNYITFDVARMIDNGGRILNENIDFYNFDPPEVGDSDCMNFASRSIICGLGFTDYSGRTPLLNRFYQMDWLDTTCENNWYNFATSTEYRSDICGSGNTCKDISESFRVEFVERIAEGWNFGHDNTYFSKSWKSVASFEEYIKRSNRNEGLSGDVIIDNNIQLGDLLYNGSHIVVVVGIEGMLNQDDIWDDNTKIRIYQHGNYKVDENGELKPNYHPVHTLRVMKGDYGDPLNVIRISGYYLPDRSTVDSVISQIEHTERFDIEAPQGQVTGIEPLYKEGKPIQFTIVGTDNMQLAKMRFQIVAINGGIVYDSDPQWEVSGKYAERFGTISEMSAGSYEYVLWVKDRADLATDIRGNFRILSADDNPPTSEKVLTEVIVKAGSDLYENSNAYYTATAVFSDNSIDDVTNKCEWLAYPTKYVESIGNGDVRALPGSAGNEVTIQAKYTYNNIAIIGKLKAYVK</sequence>
<dbReference type="RefSeq" id="WP_207690607.1">
    <property type="nucleotide sequence ID" value="NZ_CP061799.1"/>
</dbReference>
<dbReference type="EMBL" id="CP061799">
    <property type="protein sequence ID" value="QTA78787.1"/>
    <property type="molecule type" value="Genomic_DNA"/>
</dbReference>
<protein>
    <submittedName>
        <fullName evidence="3">ZU5 domain-containing protein</fullName>
    </submittedName>
</protein>
<evidence type="ECO:0000259" key="2">
    <source>
        <dbReference type="PROSITE" id="PS51145"/>
    </source>
</evidence>
<dbReference type="AlphaFoldDB" id="A0A975B4T6"/>
<keyword evidence="4" id="KW-1185">Reference proteome</keyword>
<evidence type="ECO:0000256" key="1">
    <source>
        <dbReference type="SAM" id="SignalP"/>
    </source>
</evidence>
<accession>A0A975B4T6</accession>
<evidence type="ECO:0000313" key="4">
    <source>
        <dbReference type="Proteomes" id="UP000663720"/>
    </source>
</evidence>
<name>A0A975B4T6_9BACT</name>
<dbReference type="PROSITE" id="PS51145">
    <property type="entry name" value="ZU5"/>
    <property type="match status" value="1"/>
</dbReference>
<dbReference type="Proteomes" id="UP000663720">
    <property type="component" value="Chromosome"/>
</dbReference>
<evidence type="ECO:0000313" key="3">
    <source>
        <dbReference type="EMBL" id="QTA78787.1"/>
    </source>
</evidence>
<dbReference type="Gene3D" id="2.60.220.30">
    <property type="match status" value="1"/>
</dbReference>
<reference evidence="3" key="1">
    <citation type="journal article" date="2021" name="Microb. Physiol.">
        <title>Proteogenomic Insights into the Physiology of Marine, Sulfate-Reducing, Filamentous Desulfonema limicola and Desulfonema magnum.</title>
        <authorList>
            <person name="Schnaars V."/>
            <person name="Wohlbrand L."/>
            <person name="Scheve S."/>
            <person name="Hinrichs C."/>
            <person name="Reinhardt R."/>
            <person name="Rabus R."/>
        </authorList>
    </citation>
    <scope>NUCLEOTIDE SEQUENCE</scope>
    <source>
        <strain evidence="3">5ac10</strain>
    </source>
</reference>
<dbReference type="Pfam" id="PF00791">
    <property type="entry name" value="ZU5"/>
    <property type="match status" value="1"/>
</dbReference>
<dbReference type="InterPro" id="IPR000906">
    <property type="entry name" value="ZU5_dom"/>
</dbReference>
<feature type="chain" id="PRO_5037791387" evidence="1">
    <location>
        <begin position="23"/>
        <end position="848"/>
    </location>
</feature>
<gene>
    <name evidence="3" type="ORF">dnl_10230</name>
</gene>
<feature type="signal peptide" evidence="1">
    <location>
        <begin position="1"/>
        <end position="22"/>
    </location>
</feature>
<organism evidence="3 4">
    <name type="scientific">Desulfonema limicola</name>
    <dbReference type="NCBI Taxonomy" id="45656"/>
    <lineage>
        <taxon>Bacteria</taxon>
        <taxon>Pseudomonadati</taxon>
        <taxon>Thermodesulfobacteriota</taxon>
        <taxon>Desulfobacteria</taxon>
        <taxon>Desulfobacterales</taxon>
        <taxon>Desulfococcaceae</taxon>
        <taxon>Desulfonema</taxon>
    </lineage>
</organism>
<dbReference type="SMART" id="SM00218">
    <property type="entry name" value="ZU5"/>
    <property type="match status" value="1"/>
</dbReference>
<feature type="domain" description="ZU5" evidence="2">
    <location>
        <begin position="127"/>
        <end position="267"/>
    </location>
</feature>
<proteinExistence type="predicted"/>
<keyword evidence="1" id="KW-0732">Signal</keyword>
<dbReference type="KEGG" id="dli:dnl_10230"/>